<keyword evidence="2 3" id="KW-0802">TPR repeat</keyword>
<evidence type="ECO:0000256" key="2">
    <source>
        <dbReference type="ARBA" id="ARBA00022803"/>
    </source>
</evidence>
<dbReference type="Gene3D" id="2.30.30.40">
    <property type="entry name" value="SH3 Domains"/>
    <property type="match status" value="1"/>
</dbReference>
<organism evidence="6 7">
    <name type="scientific">Candidatus Nitrohelix vancouverensis</name>
    <dbReference type="NCBI Taxonomy" id="2705534"/>
    <lineage>
        <taxon>Bacteria</taxon>
        <taxon>Pseudomonadati</taxon>
        <taxon>Nitrospinota/Tectimicrobiota group</taxon>
        <taxon>Nitrospinota</taxon>
        <taxon>Nitrospinia</taxon>
        <taxon>Nitrospinales</taxon>
        <taxon>Nitrospinaceae</taxon>
        <taxon>Candidatus Nitrohelix</taxon>
    </lineage>
</organism>
<dbReference type="PROSITE" id="PS51781">
    <property type="entry name" value="SH3B"/>
    <property type="match status" value="1"/>
</dbReference>
<dbReference type="PROSITE" id="PS50293">
    <property type="entry name" value="TPR_REGION"/>
    <property type="match status" value="1"/>
</dbReference>
<dbReference type="Pfam" id="PF08239">
    <property type="entry name" value="SH3_3"/>
    <property type="match status" value="1"/>
</dbReference>
<protein>
    <submittedName>
        <fullName evidence="6">Tetratricopeptide repeat protein</fullName>
    </submittedName>
</protein>
<keyword evidence="1" id="KW-0677">Repeat</keyword>
<evidence type="ECO:0000313" key="6">
    <source>
        <dbReference type="EMBL" id="QPJ63986.1"/>
    </source>
</evidence>
<dbReference type="Pfam" id="PF13432">
    <property type="entry name" value="TPR_16"/>
    <property type="match status" value="1"/>
</dbReference>
<dbReference type="InterPro" id="IPR051685">
    <property type="entry name" value="Ycf3/AcsC/BcsC/TPR_MFPF"/>
</dbReference>
<feature type="domain" description="SH3b" evidence="5">
    <location>
        <begin position="276"/>
        <end position="341"/>
    </location>
</feature>
<gene>
    <name evidence="6" type="ORF">G3M78_00605</name>
</gene>
<dbReference type="PANTHER" id="PTHR44943:SF8">
    <property type="entry name" value="TPR REPEAT-CONTAINING PROTEIN MJ0263"/>
    <property type="match status" value="1"/>
</dbReference>
<evidence type="ECO:0000256" key="3">
    <source>
        <dbReference type="PROSITE-ProRule" id="PRU00339"/>
    </source>
</evidence>
<dbReference type="AlphaFoldDB" id="A0A7T0BZW7"/>
<dbReference type="PANTHER" id="PTHR44943">
    <property type="entry name" value="CELLULOSE SYNTHASE OPERON PROTEIN C"/>
    <property type="match status" value="1"/>
</dbReference>
<feature type="region of interest" description="Disordered" evidence="4">
    <location>
        <begin position="168"/>
        <end position="188"/>
    </location>
</feature>
<evidence type="ECO:0000256" key="1">
    <source>
        <dbReference type="ARBA" id="ARBA00022737"/>
    </source>
</evidence>
<dbReference type="InterPro" id="IPR011990">
    <property type="entry name" value="TPR-like_helical_dom_sf"/>
</dbReference>
<reference evidence="7" key="1">
    <citation type="submission" date="2020-02" db="EMBL/GenBank/DDBJ databases">
        <title>Genomic and physiological characterization of two novel Nitrospinaceae genera.</title>
        <authorList>
            <person name="Mueller A.J."/>
            <person name="Jung M.-Y."/>
            <person name="Strachan C.R."/>
            <person name="Herbold C.W."/>
            <person name="Kirkegaard R.H."/>
            <person name="Daims H."/>
        </authorList>
    </citation>
    <scope>NUCLEOTIDE SEQUENCE [LARGE SCALE GENOMIC DNA]</scope>
</reference>
<dbReference type="InterPro" id="IPR019734">
    <property type="entry name" value="TPR_rpt"/>
</dbReference>
<name>A0A7T0BZW7_9BACT</name>
<dbReference type="Gene3D" id="1.25.40.10">
    <property type="entry name" value="Tetratricopeptide repeat domain"/>
    <property type="match status" value="1"/>
</dbReference>
<accession>A0A7T0BZW7</accession>
<dbReference type="PROSITE" id="PS50005">
    <property type="entry name" value="TPR"/>
    <property type="match status" value="1"/>
</dbReference>
<evidence type="ECO:0000313" key="7">
    <source>
        <dbReference type="Proteomes" id="UP000594464"/>
    </source>
</evidence>
<feature type="repeat" description="TPR" evidence="3">
    <location>
        <begin position="39"/>
        <end position="72"/>
    </location>
</feature>
<dbReference type="SMART" id="SM00028">
    <property type="entry name" value="TPR"/>
    <property type="match status" value="3"/>
</dbReference>
<sequence>MSATDQELYSQALQLQGAGHILEAIKFWNEFLKNNPRSFEARNNLGLAYYANDQIPQAISEFETALSIEPNDGVVKNNLRNALQFQATLDADNHEYDEAINKLNRATELSNAKDKEKLGFQIEMLQDQIFMEAKNVNTLEAYEDFLERFPDSPGNSDEARAKIKELKAESGAPAMPDPLTAADPVSSEPVMETMPEQLTAVDPAMPDMMAEEIPALSDLMAAEEPELTEPEPVMEPEPIPAMPDAMAASEPAPAAPVVPEPMTSPGPAPAPVIEKQKWVVVTTKSSPLLIRDRPSREGKILSKAPKGSKYPHVKEEKEWFQIEYGKNKKGWVSRKFSKVME</sequence>
<evidence type="ECO:0000259" key="5">
    <source>
        <dbReference type="PROSITE" id="PS51781"/>
    </source>
</evidence>
<dbReference type="Proteomes" id="UP000594464">
    <property type="component" value="Chromosome"/>
</dbReference>
<dbReference type="EMBL" id="CP048620">
    <property type="protein sequence ID" value="QPJ63986.1"/>
    <property type="molecule type" value="Genomic_DNA"/>
</dbReference>
<proteinExistence type="predicted"/>
<dbReference type="SMART" id="SM00287">
    <property type="entry name" value="SH3b"/>
    <property type="match status" value="1"/>
</dbReference>
<dbReference type="KEGG" id="nva:G3M78_00605"/>
<dbReference type="SUPFAM" id="SSF48452">
    <property type="entry name" value="TPR-like"/>
    <property type="match status" value="1"/>
</dbReference>
<evidence type="ECO:0000256" key="4">
    <source>
        <dbReference type="SAM" id="MobiDB-lite"/>
    </source>
</evidence>
<dbReference type="InterPro" id="IPR003646">
    <property type="entry name" value="SH3-like_bac-type"/>
</dbReference>